<evidence type="ECO:0000256" key="2">
    <source>
        <dbReference type="ARBA" id="ARBA00022803"/>
    </source>
</evidence>
<dbReference type="SUPFAM" id="SSF81901">
    <property type="entry name" value="HCP-like"/>
    <property type="match status" value="1"/>
</dbReference>
<protein>
    <submittedName>
        <fullName evidence="4">Tetratricopeptide repeat protein 37</fullName>
    </submittedName>
</protein>
<dbReference type="SMART" id="SM00028">
    <property type="entry name" value="TPR"/>
    <property type="match status" value="15"/>
</dbReference>
<feature type="repeat" description="TPR" evidence="3">
    <location>
        <begin position="415"/>
        <end position="448"/>
    </location>
</feature>
<accession>A0AAD5Y8H4</accession>
<gene>
    <name evidence="4" type="primary">TTC37</name>
    <name evidence="4" type="ORF">HK103_004307</name>
</gene>
<dbReference type="InterPro" id="IPR011990">
    <property type="entry name" value="TPR-like_helical_dom_sf"/>
</dbReference>
<comment type="caution">
    <text evidence="4">The sequence shown here is derived from an EMBL/GenBank/DDBJ whole genome shotgun (WGS) entry which is preliminary data.</text>
</comment>
<evidence type="ECO:0000256" key="1">
    <source>
        <dbReference type="ARBA" id="ARBA00022737"/>
    </source>
</evidence>
<organism evidence="4 5">
    <name type="scientific">Boothiomyces macroporosus</name>
    <dbReference type="NCBI Taxonomy" id="261099"/>
    <lineage>
        <taxon>Eukaryota</taxon>
        <taxon>Fungi</taxon>
        <taxon>Fungi incertae sedis</taxon>
        <taxon>Chytridiomycota</taxon>
        <taxon>Chytridiomycota incertae sedis</taxon>
        <taxon>Chytridiomycetes</taxon>
        <taxon>Rhizophydiales</taxon>
        <taxon>Terramycetaceae</taxon>
        <taxon>Boothiomyces</taxon>
    </lineage>
</organism>
<dbReference type="PROSITE" id="PS50005">
    <property type="entry name" value="TPR"/>
    <property type="match status" value="3"/>
</dbReference>
<evidence type="ECO:0000256" key="3">
    <source>
        <dbReference type="PROSITE-ProRule" id="PRU00339"/>
    </source>
</evidence>
<dbReference type="InterPro" id="IPR039226">
    <property type="entry name" value="Ski3/TTC37"/>
</dbReference>
<name>A0AAD5Y8H4_9FUNG</name>
<keyword evidence="2 3" id="KW-0802">TPR repeat</keyword>
<dbReference type="Proteomes" id="UP001210925">
    <property type="component" value="Unassembled WGS sequence"/>
</dbReference>
<dbReference type="PANTHER" id="PTHR15704:SF7">
    <property type="entry name" value="SUPERKILLER COMPLEX PROTEIN 3"/>
    <property type="match status" value="1"/>
</dbReference>
<dbReference type="Pfam" id="PF13181">
    <property type="entry name" value="TPR_8"/>
    <property type="match status" value="1"/>
</dbReference>
<dbReference type="EMBL" id="JADGKB010000035">
    <property type="protein sequence ID" value="KAJ3257680.1"/>
    <property type="molecule type" value="Genomic_DNA"/>
</dbReference>
<evidence type="ECO:0000313" key="5">
    <source>
        <dbReference type="Proteomes" id="UP001210925"/>
    </source>
</evidence>
<feature type="repeat" description="TPR" evidence="3">
    <location>
        <begin position="620"/>
        <end position="653"/>
    </location>
</feature>
<dbReference type="Pfam" id="PF13432">
    <property type="entry name" value="TPR_16"/>
    <property type="match status" value="2"/>
</dbReference>
<dbReference type="InterPro" id="IPR019734">
    <property type="entry name" value="TPR_rpt"/>
</dbReference>
<reference evidence="4" key="1">
    <citation type="submission" date="2020-05" db="EMBL/GenBank/DDBJ databases">
        <title>Phylogenomic resolution of chytrid fungi.</title>
        <authorList>
            <person name="Stajich J.E."/>
            <person name="Amses K."/>
            <person name="Simmons R."/>
            <person name="Seto K."/>
            <person name="Myers J."/>
            <person name="Bonds A."/>
            <person name="Quandt C.A."/>
            <person name="Barry K."/>
            <person name="Liu P."/>
            <person name="Grigoriev I."/>
            <person name="Longcore J.E."/>
            <person name="James T.Y."/>
        </authorList>
    </citation>
    <scope>NUCLEOTIDE SEQUENCE</scope>
    <source>
        <strain evidence="4">PLAUS21</strain>
    </source>
</reference>
<keyword evidence="1" id="KW-0677">Repeat</keyword>
<feature type="repeat" description="TPR" evidence="3">
    <location>
        <begin position="906"/>
        <end position="939"/>
    </location>
</feature>
<dbReference type="GO" id="GO:0055087">
    <property type="term" value="C:Ski complex"/>
    <property type="evidence" value="ECO:0007669"/>
    <property type="project" value="InterPro"/>
</dbReference>
<dbReference type="GO" id="GO:0006401">
    <property type="term" value="P:RNA catabolic process"/>
    <property type="evidence" value="ECO:0007669"/>
    <property type="project" value="InterPro"/>
</dbReference>
<evidence type="ECO:0000313" key="4">
    <source>
        <dbReference type="EMBL" id="KAJ3257680.1"/>
    </source>
</evidence>
<keyword evidence="5" id="KW-1185">Reference proteome</keyword>
<sequence>MSFIKQQLKIAREAIAQKNFEYAQGLCETILENDPSNYNAAVFLGLACKEQSLVDQSRKAYETAIKISPSQALAYQGLLKLFESEKDQQGIYQVSGALGKIYLAAGDTRKYLDCLNRQLEIARSLELINETLGLLQEFLPGSDSYEKIKDLDIPDAFNVLTDCAKICEKKYYDTIDKEIQARRMRLGADPLPLIRLKVESEFILDAPLDSIYESTLQLDLNDSQIFDVCCKYLTFMTRKILHVPDSEKADMFGRILERAKLCLSKSFSSIACQLILENQDELLDERTPDIYGTFPKDDSYSNFVSAFGCWKVNDYVEGTALALEAMESNDSSIFGYQLLSEMYFAQGEWQSAIDSSEYLKKLVSEQFKNYGVHLERISAKAELLLGLSYSKLGEAFSTKALSIFKGILQEDGENIPALIGLGKALLAISKYPEAKRCFQKVLFIDSQNESAKLEIGWTEFLLGNSPEAVRIFKDLIGTKETSMAHYRLAKVYWEMGGDFKTDKQYAHAHLIQAIKLDSSTSAPFTFLGLYYLELDNDLVRASKCFSKAISTDPKDETAVMNLVEIWLEQSKIKESVDLLLQYVNFVSRSAWGWKKLGHTNSYSEAINYLQTALRIIPMDSICWISLGEAYAYEGKYVAALKALDRAIEIDTVSYTPYFFRGYVHQKLGNYLDAQKNYSIVIEKLQELGLHESLHSISTYKGMAENLILYAREQYDNGAYGSCASLLLESTNICNTAFSIGETPFQCFGKLYADACLYIYRLVPELVQAEQVQTVIIGSEFLLGQFSEKLEQFELNNFEPNGLLDQLLQSAAVGYQVSVVTCDSSKNTQLGNYFHDLGLALYYRSTVSTDYSDQLLEASMKFLKIALKYSPDSVTSWNTLGVVAHNANPKISQHSFIRALEMDSEFGMLWSNLGYFYYINGDLELAGQCFSKCQSVDPEFSLGWFGQALLAENLGSEDVFDLYEHSYELGKVVNFEVLYNYARQCYISPGKFQSAIINGAFALLKCVEKKNMDPTMLNLYGLMLEQLGQPEQAVEIFRNALPGLEDNASARNMCLENLARNLCSLSKYEESVELFKAVVASSHSDAYSFVGYGIALFFSQLYPESMSAFQSALDLCDANSNSRLFIDISLYLTQVLFAIGTGDHVALAKQQLLQCFSSNPTSARPILNLCCLGVLLGDWELAQSAAAELIKIEPHHLDSIDNEIDFVLSRMFILQNDIATAKRFLAKAVHRYPWKAQRWARLSEFIYTHISPLSKVAITLSEGSLAISKAVQPNIHAELNSTVDNAELHRISGIALLCDGDQPAKSSRLLSKAIMMNPSDAKNWLALALEKESTQEFALSEKCANSARAIDPDSDTAIWGSLIIANVQLQANPESIQDCVAICDNIASASNGTVQQVAYAILASALYKLNDISSCIQALKQSVAQTLVSNSWIYSLHLLGSIYLQNSFAAAAIECFKKAHEIDSNPASITLLAGALLQSGAISQANEIIMQASKQAPNSIGIRFIQTLTNFKFDAKQNKSRITKNKEFLKSCIDTKYYSWLESHLV</sequence>
<dbReference type="SUPFAM" id="SSF48452">
    <property type="entry name" value="TPR-like"/>
    <property type="match status" value="5"/>
</dbReference>
<dbReference type="PANTHER" id="PTHR15704">
    <property type="entry name" value="SUPERKILLER 3 PROTEIN-RELATED"/>
    <property type="match status" value="1"/>
</dbReference>
<proteinExistence type="predicted"/>
<dbReference type="Gene3D" id="1.25.40.10">
    <property type="entry name" value="Tetratricopeptide repeat domain"/>
    <property type="match status" value="7"/>
</dbReference>